<dbReference type="GO" id="GO:0003743">
    <property type="term" value="F:translation initiation factor activity"/>
    <property type="evidence" value="ECO:0007669"/>
    <property type="project" value="UniProtKB-KW"/>
</dbReference>
<dbReference type="InterPro" id="IPR036925">
    <property type="entry name" value="TIF_IF2_dom3_sf"/>
</dbReference>
<evidence type="ECO:0000256" key="4">
    <source>
        <dbReference type="ARBA" id="ARBA00022741"/>
    </source>
</evidence>
<evidence type="ECO:0000256" key="6">
    <source>
        <dbReference type="ARBA" id="ARBA00022946"/>
    </source>
</evidence>
<dbReference type="CDD" id="cd03702">
    <property type="entry name" value="IF2_mtIF2_II"/>
    <property type="match status" value="1"/>
</dbReference>
<dbReference type="NCBIfam" id="TIGR00487">
    <property type="entry name" value="IF-2"/>
    <property type="match status" value="1"/>
</dbReference>
<dbReference type="Gene3D" id="3.40.50.300">
    <property type="entry name" value="P-loop containing nucleotide triphosphate hydrolases"/>
    <property type="match status" value="1"/>
</dbReference>
<comment type="function">
    <text evidence="9">One of the essential components for the initiation of protein synthesis. Protects formylmethionyl-tRNA from spontaneous hydrolysis and promotes its binding to the 30S ribosomal subunits. Also involved in the hydrolysis of GTP during the formation of the 70S ribosomal complex.</text>
</comment>
<dbReference type="FunFam" id="2.40.30.10:FF:000008">
    <property type="entry name" value="Translation initiation factor IF-2"/>
    <property type="match status" value="1"/>
</dbReference>
<dbReference type="EMBL" id="CAJNRD030001124">
    <property type="protein sequence ID" value="CAG5108113.1"/>
    <property type="molecule type" value="Genomic_DNA"/>
</dbReference>
<dbReference type="InterPro" id="IPR009000">
    <property type="entry name" value="Transl_B-barrel_sf"/>
</dbReference>
<dbReference type="AlphaFoldDB" id="A0A8J2HPL0"/>
<dbReference type="FunFam" id="3.40.50.300:FF:000019">
    <property type="entry name" value="Translation initiation factor IF-2"/>
    <property type="match status" value="1"/>
</dbReference>
<dbReference type="GO" id="GO:0005739">
    <property type="term" value="C:mitochondrion"/>
    <property type="evidence" value="ECO:0007669"/>
    <property type="project" value="UniProtKB-SubCell"/>
</dbReference>
<dbReference type="PANTHER" id="PTHR43381:SF20">
    <property type="entry name" value="TRANSLATION INITIATION FACTOR IF-2, MITOCHONDRIAL"/>
    <property type="match status" value="1"/>
</dbReference>
<sequence length="709" mass="79371">MAASLVRACFKSYPSTRFLSEIIKNADRYGDANKFIYAKTCIECNCYHTTPVFFKRRKTQEEKVQFTPKPKAKIKLPVIDVWKNMTVRELSESTGRSINDVLEAISYFDAQRYNKNTIIEDKRIIFGAVAKLGAKYKIVPSPHEEKHENKDCDAVKRPPPDPSICIKRHPVVTVMGHVDHGKTTLLDSLRHTSVVSSEFGGITQHIGAFNVTLDTGEKITFLDTPGHAAFSAMRARGAQATDIVVLVVAADDGVMEQTIQSIKMAKEAQVPIIVAINKIDKPEADIKRTQNMLAQQGIQVEALGGEVPSVNISALKGLNLKDLVETIVAQAEIMDLKGDPKGPVEGVVIEVSTEVGRGKLATALIQRGTLRKGAILVCGLAWAKVRAMFDHAANPVSEAKLSDTVQIIGWRELPSVGEEIIEVEDEQRVHLVLRFRKTLEDKFKAVEALEVIKQRQAEHEKVYKVQLQERRALGRYRKSREPGPRKKEIQDDDGIPRLNVLVKGDVVGSVEAILDVFDTYGDENRCHLDVVHYGIGPVSEDDVELAQAFDAIIYTFNVNAPKKIEELAKKFRIPIHSYKVIYKLIDDIKNEICKKLPPDQVEEKLGEANVLQHFKITERKKKVNVAGCRCTDGILKKDANFRIIRNREQIYEGKVKEIRHLKSEVNSIKSGVECGLRFENPDVVVEPGDTVICYVTHEVPPKVNWDPGF</sequence>
<keyword evidence="13" id="KW-1185">Reference proteome</keyword>
<dbReference type="PANTHER" id="PTHR43381">
    <property type="entry name" value="TRANSLATION INITIATION FACTOR IF-2-RELATED"/>
    <property type="match status" value="1"/>
</dbReference>
<keyword evidence="6" id="KW-0809">Transit peptide</keyword>
<dbReference type="SUPFAM" id="SSF52540">
    <property type="entry name" value="P-loop containing nucleoside triphosphate hydrolases"/>
    <property type="match status" value="1"/>
</dbReference>
<dbReference type="PROSITE" id="PS51722">
    <property type="entry name" value="G_TR_2"/>
    <property type="match status" value="1"/>
</dbReference>
<dbReference type="CDD" id="cd03692">
    <property type="entry name" value="mtIF2_IVc"/>
    <property type="match status" value="1"/>
</dbReference>
<gene>
    <name evidence="12" type="ORF">HICCMSTLAB_LOCUS13075</name>
</gene>
<dbReference type="InterPro" id="IPR053905">
    <property type="entry name" value="EF-G-like_DII"/>
</dbReference>
<keyword evidence="3" id="KW-0396">Initiation factor</keyword>
<dbReference type="InterPro" id="IPR027417">
    <property type="entry name" value="P-loop_NTPase"/>
</dbReference>
<evidence type="ECO:0000256" key="3">
    <source>
        <dbReference type="ARBA" id="ARBA00022540"/>
    </source>
</evidence>
<accession>A0A8J2HPL0</accession>
<evidence type="ECO:0000256" key="10">
    <source>
        <dbReference type="ARBA" id="ARBA00044200"/>
    </source>
</evidence>
<evidence type="ECO:0000256" key="2">
    <source>
        <dbReference type="ARBA" id="ARBA00007733"/>
    </source>
</evidence>
<evidence type="ECO:0000259" key="11">
    <source>
        <dbReference type="PROSITE" id="PS51722"/>
    </source>
</evidence>
<dbReference type="InterPro" id="IPR005225">
    <property type="entry name" value="Small_GTP-bd"/>
</dbReference>
<organism evidence="12 13">
    <name type="scientific">Cotesia congregata</name>
    <name type="common">Parasitoid wasp</name>
    <name type="synonym">Apanteles congregatus</name>
    <dbReference type="NCBI Taxonomy" id="51543"/>
    <lineage>
        <taxon>Eukaryota</taxon>
        <taxon>Metazoa</taxon>
        <taxon>Ecdysozoa</taxon>
        <taxon>Arthropoda</taxon>
        <taxon>Hexapoda</taxon>
        <taxon>Insecta</taxon>
        <taxon>Pterygota</taxon>
        <taxon>Neoptera</taxon>
        <taxon>Endopterygota</taxon>
        <taxon>Hymenoptera</taxon>
        <taxon>Apocrita</taxon>
        <taxon>Ichneumonoidea</taxon>
        <taxon>Braconidae</taxon>
        <taxon>Microgastrinae</taxon>
        <taxon>Cotesia</taxon>
    </lineage>
</organism>
<dbReference type="InterPro" id="IPR044145">
    <property type="entry name" value="IF2_II"/>
</dbReference>
<dbReference type="CDD" id="cd01887">
    <property type="entry name" value="IF2_eIF5B"/>
    <property type="match status" value="1"/>
</dbReference>
<dbReference type="Pfam" id="PF11987">
    <property type="entry name" value="IF-2"/>
    <property type="match status" value="1"/>
</dbReference>
<comment type="similarity">
    <text evidence="2">Belongs to the TRAFAC class translation factor GTPase superfamily. Classic translation factor GTPase family. IF-2 subfamily.</text>
</comment>
<evidence type="ECO:0000256" key="5">
    <source>
        <dbReference type="ARBA" id="ARBA00022917"/>
    </source>
</evidence>
<dbReference type="GO" id="GO:0003924">
    <property type="term" value="F:GTPase activity"/>
    <property type="evidence" value="ECO:0007669"/>
    <property type="project" value="InterPro"/>
</dbReference>
<keyword evidence="5" id="KW-0648">Protein biosynthesis</keyword>
<feature type="domain" description="Tr-type G" evidence="11">
    <location>
        <begin position="167"/>
        <end position="337"/>
    </location>
</feature>
<dbReference type="InterPro" id="IPR000795">
    <property type="entry name" value="T_Tr_GTP-bd_dom"/>
</dbReference>
<evidence type="ECO:0000313" key="13">
    <source>
        <dbReference type="Proteomes" id="UP000786811"/>
    </source>
</evidence>
<dbReference type="Proteomes" id="UP000786811">
    <property type="component" value="Unassembled WGS sequence"/>
</dbReference>
<dbReference type="Pfam" id="PF22042">
    <property type="entry name" value="EF-G_D2"/>
    <property type="match status" value="1"/>
</dbReference>
<evidence type="ECO:0000256" key="8">
    <source>
        <dbReference type="ARBA" id="ARBA00023134"/>
    </source>
</evidence>
<dbReference type="OrthoDB" id="361630at2759"/>
<evidence type="ECO:0000256" key="9">
    <source>
        <dbReference type="ARBA" id="ARBA00025162"/>
    </source>
</evidence>
<keyword evidence="8" id="KW-0342">GTP-binding</keyword>
<dbReference type="Gene3D" id="3.40.50.10050">
    <property type="entry name" value="Translation initiation factor IF- 2, domain 3"/>
    <property type="match status" value="1"/>
</dbReference>
<dbReference type="SUPFAM" id="SSF52156">
    <property type="entry name" value="Initiation factor IF2/eIF5b, domain 3"/>
    <property type="match status" value="1"/>
</dbReference>
<reference evidence="12" key="1">
    <citation type="submission" date="2021-04" db="EMBL/GenBank/DDBJ databases">
        <authorList>
            <person name="Chebbi M.A.C M."/>
        </authorList>
    </citation>
    <scope>NUCLEOTIDE SEQUENCE</scope>
</reference>
<dbReference type="InterPro" id="IPR000178">
    <property type="entry name" value="TF_IF2_bacterial-like"/>
</dbReference>
<evidence type="ECO:0000256" key="7">
    <source>
        <dbReference type="ARBA" id="ARBA00023128"/>
    </source>
</evidence>
<dbReference type="GO" id="GO:0005525">
    <property type="term" value="F:GTP binding"/>
    <property type="evidence" value="ECO:0007669"/>
    <property type="project" value="UniProtKB-KW"/>
</dbReference>
<dbReference type="InterPro" id="IPR015760">
    <property type="entry name" value="TIF_IF2"/>
</dbReference>
<dbReference type="FunFam" id="3.40.50.10050:FF:000001">
    <property type="entry name" value="Translation initiation factor IF-2"/>
    <property type="match status" value="1"/>
</dbReference>
<evidence type="ECO:0000256" key="1">
    <source>
        <dbReference type="ARBA" id="ARBA00004173"/>
    </source>
</evidence>
<evidence type="ECO:0000313" key="12">
    <source>
        <dbReference type="EMBL" id="CAG5108113.1"/>
    </source>
</evidence>
<dbReference type="SUPFAM" id="SSF50447">
    <property type="entry name" value="Translation proteins"/>
    <property type="match status" value="2"/>
</dbReference>
<dbReference type="InterPro" id="IPR023115">
    <property type="entry name" value="TIF_IF2_dom3"/>
</dbReference>
<dbReference type="NCBIfam" id="TIGR00231">
    <property type="entry name" value="small_GTP"/>
    <property type="match status" value="1"/>
</dbReference>
<protein>
    <recommendedName>
        <fullName evidence="10">Translation initiation factor IF-2, mitochondrial</fullName>
    </recommendedName>
</protein>
<comment type="caution">
    <text evidence="12">The sequence shown here is derived from an EMBL/GenBank/DDBJ whole genome shotgun (WGS) entry which is preliminary data.</text>
</comment>
<keyword evidence="4" id="KW-0547">Nucleotide-binding</keyword>
<proteinExistence type="inferred from homology"/>
<dbReference type="Pfam" id="PF00009">
    <property type="entry name" value="GTP_EFTU"/>
    <property type="match status" value="1"/>
</dbReference>
<comment type="subcellular location">
    <subcellularLocation>
        <location evidence="1">Mitochondrion</location>
    </subcellularLocation>
</comment>
<name>A0A8J2HPL0_COTCN</name>
<dbReference type="Gene3D" id="2.40.30.10">
    <property type="entry name" value="Translation factors"/>
    <property type="match status" value="2"/>
</dbReference>
<keyword evidence="7" id="KW-0496">Mitochondrion</keyword>